<proteinExistence type="predicted"/>
<dbReference type="RefSeq" id="WP_110105759.1">
    <property type="nucleotide sequence ID" value="NZ_JACBZZ010000001.1"/>
</dbReference>
<feature type="compositionally biased region" description="Pro residues" evidence="1">
    <location>
        <begin position="907"/>
        <end position="929"/>
    </location>
</feature>
<feature type="transmembrane region" description="Helical" evidence="2">
    <location>
        <begin position="676"/>
        <end position="696"/>
    </location>
</feature>
<name>A0A2V3DSG4_9MICC</name>
<organism evidence="4 5">
    <name type="scientific">Arthrobacter psychrochitiniphilus</name>
    <dbReference type="NCBI Taxonomy" id="291045"/>
    <lineage>
        <taxon>Bacteria</taxon>
        <taxon>Bacillati</taxon>
        <taxon>Actinomycetota</taxon>
        <taxon>Actinomycetes</taxon>
        <taxon>Micrococcales</taxon>
        <taxon>Micrococcaceae</taxon>
        <taxon>Arthrobacter</taxon>
    </lineage>
</organism>
<evidence type="ECO:0000256" key="1">
    <source>
        <dbReference type="SAM" id="MobiDB-lite"/>
    </source>
</evidence>
<dbReference type="SUPFAM" id="SSF53300">
    <property type="entry name" value="vWA-like"/>
    <property type="match status" value="1"/>
</dbReference>
<dbReference type="Pfam" id="PF00092">
    <property type="entry name" value="VWA"/>
    <property type="match status" value="1"/>
</dbReference>
<dbReference type="InterPro" id="IPR002035">
    <property type="entry name" value="VWF_A"/>
</dbReference>
<dbReference type="CDD" id="cd00198">
    <property type="entry name" value="vWFA"/>
    <property type="match status" value="1"/>
</dbReference>
<keyword evidence="5" id="KW-1185">Reference proteome</keyword>
<dbReference type="Gene3D" id="3.40.50.410">
    <property type="entry name" value="von Willebrand factor, type A domain"/>
    <property type="match status" value="1"/>
</dbReference>
<dbReference type="AlphaFoldDB" id="A0A2V3DSG4"/>
<sequence length="929" mass="96361">MKRILSLLAATALALPVAGVLAAPAQAADESPVRPVTMVDDFRACIAGGGATDMLLLVDESASLGDRDPANARVTAAEYLVKQLAGFTDGAESTLNVSISVFANEYRNVKDWTALTPATLPDLQGSIASLKSMTKGMETDYWTALDGARRDLAAKAATRGDAPSCQAVVWFTDGGLNFEPRTTDAAKKAFGSNKSFAPDLELTTRKNTIEAGKLAAEDICRAGGLADQLRSSKVAMFGIGLGGVTPEEAEFNFMKSVATGTAGKGGTECGKLTTPIPGEFHLASGIDSLLMAFDGISSPGRSPLVQTSGICQIDFCEDQAHRFVLDATTPQVRVLATADADGITASMVNPDGKQIQLPRGELNKETKLADGQNTILYTWLSEKTLTVSMKSGSSGKGWSGLWQLGFTDPAGTSKDKVSKSSVHISGNLLPVWLNPDETPLHVGDTVPNAQFGLVDQNGDAVDATSLLGTAQLTATLVDSQGKGTVIARELDKNSLGTAASMDLKDLPVGPAQMRLSLTLTTAPTTFKGKDVPGTVLEPAMVSVPVTLTPPADFPVLGSRVDFGQAEGVPNLNAKLAASGSGCVWLPDGQELKVVASPSDIGGSAITLGEAKSAESCISITSGADLPLTFKAEHAGNGSINGTMTMMIAPDGEPAKAMAVEVAFTASLAKPLNTTNFILALVVALILGPGIPLLLLYGAKWLVAKIPGSSLSAELIPITVAYGQLERDGGPFALRPTDLVQLVPMEPGGTRSLSIFGVDFKARTGLSPLGTGYVSVESPNRVGISSAYPGADSTGTQARLPLAIHNHWVLLRDRGTDPQAGYVLLLANGDISAARRQTLEDDIKRRLPEMLGRLNEAATEPVLEPALAGAGGDGGFGGFSQNPGQGFGQDANQQQGFGQEQSWGTPPGRVPGPEETPPAGPYNPWGPPGA</sequence>
<gene>
    <name evidence="4" type="ORF">CVS29_07695</name>
</gene>
<feature type="compositionally biased region" description="Gly residues" evidence="1">
    <location>
        <begin position="868"/>
        <end position="877"/>
    </location>
</feature>
<feature type="region of interest" description="Disordered" evidence="1">
    <location>
        <begin position="865"/>
        <end position="929"/>
    </location>
</feature>
<evidence type="ECO:0000256" key="3">
    <source>
        <dbReference type="SAM" id="SignalP"/>
    </source>
</evidence>
<dbReference type="EMBL" id="QHLZ01000004">
    <property type="protein sequence ID" value="PXA65892.1"/>
    <property type="molecule type" value="Genomic_DNA"/>
</dbReference>
<keyword evidence="2" id="KW-0472">Membrane</keyword>
<comment type="caution">
    <text evidence="4">The sequence shown here is derived from an EMBL/GenBank/DDBJ whole genome shotgun (WGS) entry which is preliminary data.</text>
</comment>
<keyword evidence="2" id="KW-1133">Transmembrane helix</keyword>
<keyword evidence="3" id="KW-0732">Signal</keyword>
<evidence type="ECO:0000313" key="5">
    <source>
        <dbReference type="Proteomes" id="UP000246303"/>
    </source>
</evidence>
<dbReference type="PROSITE" id="PS50234">
    <property type="entry name" value="VWFA"/>
    <property type="match status" value="1"/>
</dbReference>
<keyword evidence="2" id="KW-0812">Transmembrane</keyword>
<feature type="chain" id="PRO_5039353719" evidence="3">
    <location>
        <begin position="23"/>
        <end position="929"/>
    </location>
</feature>
<reference evidence="4 5" key="1">
    <citation type="submission" date="2018-05" db="EMBL/GenBank/DDBJ databases">
        <title>Genetic diversity of glacier-inhabiting Cryobacterium bacteria in China and description of Cryobacterium mengkeensis sp. nov. and Arthrobacter glacialis sp. nov.</title>
        <authorList>
            <person name="Liu Q."/>
            <person name="Xin Y.-H."/>
        </authorList>
    </citation>
    <scope>NUCLEOTIDE SEQUENCE [LARGE SCALE GENOMIC DNA]</scope>
    <source>
        <strain evidence="4 5">GP3</strain>
    </source>
</reference>
<feature type="signal peptide" evidence="3">
    <location>
        <begin position="1"/>
        <end position="22"/>
    </location>
</feature>
<dbReference type="OrthoDB" id="4424690at2"/>
<dbReference type="InterPro" id="IPR036465">
    <property type="entry name" value="vWFA_dom_sf"/>
</dbReference>
<accession>A0A2V3DSG4</accession>
<protein>
    <submittedName>
        <fullName evidence="4">Uncharacterized protein</fullName>
    </submittedName>
</protein>
<feature type="compositionally biased region" description="Polar residues" evidence="1">
    <location>
        <begin position="889"/>
        <end position="903"/>
    </location>
</feature>
<evidence type="ECO:0000256" key="2">
    <source>
        <dbReference type="SAM" id="Phobius"/>
    </source>
</evidence>
<dbReference type="Proteomes" id="UP000246303">
    <property type="component" value="Unassembled WGS sequence"/>
</dbReference>
<evidence type="ECO:0000313" key="4">
    <source>
        <dbReference type="EMBL" id="PXA65892.1"/>
    </source>
</evidence>